<dbReference type="Gramene" id="evm.model.08.971">
    <property type="protein sequence ID" value="cds.evm.model.08.971"/>
    <property type="gene ID" value="evm.TU.08.971"/>
</dbReference>
<reference evidence="1" key="1">
    <citation type="submission" date="2018-11" db="EMBL/GenBank/DDBJ databases">
        <authorList>
            <person name="Grassa J C."/>
        </authorList>
    </citation>
    <scope>NUCLEOTIDE SEQUENCE [LARGE SCALE GENOMIC DNA]</scope>
</reference>
<name>A0A803QCY8_CANSA</name>
<organism evidence="1 2">
    <name type="scientific">Cannabis sativa</name>
    <name type="common">Hemp</name>
    <name type="synonym">Marijuana</name>
    <dbReference type="NCBI Taxonomy" id="3483"/>
    <lineage>
        <taxon>Eukaryota</taxon>
        <taxon>Viridiplantae</taxon>
        <taxon>Streptophyta</taxon>
        <taxon>Embryophyta</taxon>
        <taxon>Tracheophyta</taxon>
        <taxon>Spermatophyta</taxon>
        <taxon>Magnoliopsida</taxon>
        <taxon>eudicotyledons</taxon>
        <taxon>Gunneridae</taxon>
        <taxon>Pentapetalae</taxon>
        <taxon>rosids</taxon>
        <taxon>fabids</taxon>
        <taxon>Rosales</taxon>
        <taxon>Cannabaceae</taxon>
        <taxon>Cannabis</taxon>
    </lineage>
</organism>
<accession>A0A803QCY8</accession>
<protein>
    <submittedName>
        <fullName evidence="1">Uncharacterized protein</fullName>
    </submittedName>
</protein>
<dbReference type="EnsemblPlants" id="evm.model.08.971">
    <property type="protein sequence ID" value="cds.evm.model.08.971"/>
    <property type="gene ID" value="evm.TU.08.971"/>
</dbReference>
<dbReference type="EMBL" id="UZAU01000694">
    <property type="status" value="NOT_ANNOTATED_CDS"/>
    <property type="molecule type" value="Genomic_DNA"/>
</dbReference>
<sequence length="206" mass="22729">MSIKRNELSELSRSCTTMSGWPRGAYRLAEMSLYGCLGLGHKLANYKVTFRQRKSPFDQRSLPSTRKRNMAGQSLTCRHCIVGQPASCRCITGQPLAWRNLATTFVSSGHPQDPMTTDLDVCVLVITRISTNPTNVANPAILTGTTNLATTTSQVDITNLVGLNGQPLLPRDDPPLAPRIEGIANMEHHGRIWSSILNWRDGAKNW</sequence>
<evidence type="ECO:0000313" key="1">
    <source>
        <dbReference type="EnsemblPlants" id="cds.evm.model.08.971"/>
    </source>
</evidence>
<dbReference type="Proteomes" id="UP000596661">
    <property type="component" value="Chromosome 8"/>
</dbReference>
<proteinExistence type="predicted"/>
<reference evidence="1" key="2">
    <citation type="submission" date="2021-03" db="UniProtKB">
        <authorList>
            <consortium name="EnsemblPlants"/>
        </authorList>
    </citation>
    <scope>IDENTIFICATION</scope>
</reference>
<dbReference type="AlphaFoldDB" id="A0A803QCY8"/>
<keyword evidence="2" id="KW-1185">Reference proteome</keyword>
<evidence type="ECO:0000313" key="2">
    <source>
        <dbReference type="Proteomes" id="UP000596661"/>
    </source>
</evidence>